<proteinExistence type="predicted"/>
<organism evidence="1 2">
    <name type="scientific">Lautropia dentalis</name>
    <dbReference type="NCBI Taxonomy" id="2490857"/>
    <lineage>
        <taxon>Bacteria</taxon>
        <taxon>Pseudomonadati</taxon>
        <taxon>Pseudomonadota</taxon>
        <taxon>Betaproteobacteria</taxon>
        <taxon>Burkholderiales</taxon>
        <taxon>Burkholderiaceae</taxon>
        <taxon>Lautropia</taxon>
    </lineage>
</organism>
<dbReference type="OrthoDB" id="9255771at2"/>
<dbReference type="RefSeq" id="WP_125096514.1">
    <property type="nucleotide sequence ID" value="NZ_RRUE01000002.1"/>
</dbReference>
<comment type="caution">
    <text evidence="1">The sequence shown here is derived from an EMBL/GenBank/DDBJ whole genome shotgun (WGS) entry which is preliminary data.</text>
</comment>
<protein>
    <submittedName>
        <fullName evidence="1">Uncharacterized protein</fullName>
    </submittedName>
</protein>
<dbReference type="Proteomes" id="UP000270261">
    <property type="component" value="Unassembled WGS sequence"/>
</dbReference>
<gene>
    <name evidence="1" type="ORF">EHV23_13440</name>
</gene>
<sequence length="194" mass="21570">MLLYEIGSLYEPDRCGVIAAMGRNDPSTQRDIPAAFEAYSLLLNQLDRTELQNAAPGAPVVDLSPGVHCMPCADGDDKQAESVKGRVVCLVGVEAGMLGYAAHWLVDNLRSDTVRRMGGILAVPFEIRQIDARDHLVPDWFCIFYQSANPHLNYPLLSFRSVLTDERFRGEWTDVARLRAPLYGLPMHDPMKAP</sequence>
<accession>A0A3R8NAU1</accession>
<evidence type="ECO:0000313" key="1">
    <source>
        <dbReference type="EMBL" id="RRN44319.1"/>
    </source>
</evidence>
<dbReference type="AlphaFoldDB" id="A0A3R8NAU1"/>
<name>A0A3R8NAU1_9BURK</name>
<keyword evidence="2" id="KW-1185">Reference proteome</keyword>
<dbReference type="EMBL" id="RRUE01000002">
    <property type="protein sequence ID" value="RRN44319.1"/>
    <property type="molecule type" value="Genomic_DNA"/>
</dbReference>
<evidence type="ECO:0000313" key="2">
    <source>
        <dbReference type="Proteomes" id="UP000270261"/>
    </source>
</evidence>
<reference evidence="1 2" key="1">
    <citation type="submission" date="2018-11" db="EMBL/GenBank/DDBJ databases">
        <title>Genome sequencing of Lautropia sp. KCOM 2505 (= ChDC F240).</title>
        <authorList>
            <person name="Kook J.-K."/>
            <person name="Park S.-N."/>
            <person name="Lim Y.K."/>
        </authorList>
    </citation>
    <scope>NUCLEOTIDE SEQUENCE [LARGE SCALE GENOMIC DNA]</scope>
    <source>
        <strain evidence="1 2">KCOM 2505</strain>
    </source>
</reference>